<protein>
    <submittedName>
        <fullName evidence="1">Uncharacterized protein</fullName>
    </submittedName>
</protein>
<organism evidence="1 2">
    <name type="scientific">Rhizopus azygosporus</name>
    <name type="common">Rhizopus microsporus var. azygosporus</name>
    <dbReference type="NCBI Taxonomy" id="86630"/>
    <lineage>
        <taxon>Eukaryota</taxon>
        <taxon>Fungi</taxon>
        <taxon>Fungi incertae sedis</taxon>
        <taxon>Mucoromycota</taxon>
        <taxon>Mucoromycotina</taxon>
        <taxon>Mucoromycetes</taxon>
        <taxon>Mucorales</taxon>
        <taxon>Mucorineae</taxon>
        <taxon>Rhizopodaceae</taxon>
        <taxon>Rhizopus</taxon>
    </lineage>
</organism>
<keyword evidence="2" id="KW-1185">Reference proteome</keyword>
<sequence>MKVVVVDVPVGLTYHKDHKDIQVAVSVLCRASKNIPEIITFNKTFVEIMYIALNLVYQLLLSNQDPTLVLFSIKMFNLNMKKVKYHQPSYTSDMKNVVTPCPWFFKRWS</sequence>
<reference evidence="1 2" key="1">
    <citation type="journal article" date="2018" name="G3 (Bethesda)">
        <title>Phylogenetic and Phylogenomic Definition of Rhizopus Species.</title>
        <authorList>
            <person name="Gryganskyi A.P."/>
            <person name="Golan J."/>
            <person name="Dolatabadi S."/>
            <person name="Mondo S."/>
            <person name="Robb S."/>
            <person name="Idnurm A."/>
            <person name="Muszewska A."/>
            <person name="Steczkiewicz K."/>
            <person name="Masonjones S."/>
            <person name="Liao H.L."/>
            <person name="Gajdeczka M.T."/>
            <person name="Anike F."/>
            <person name="Vuek A."/>
            <person name="Anishchenko I.M."/>
            <person name="Voigt K."/>
            <person name="de Hoog G.S."/>
            <person name="Smith M.E."/>
            <person name="Heitman J."/>
            <person name="Vilgalys R."/>
            <person name="Stajich J.E."/>
        </authorList>
    </citation>
    <scope>NUCLEOTIDE SEQUENCE [LARGE SCALE GENOMIC DNA]</scope>
    <source>
        <strain evidence="1 2">CBS 357.93</strain>
    </source>
</reference>
<evidence type="ECO:0000313" key="1">
    <source>
        <dbReference type="EMBL" id="RCH94811.1"/>
    </source>
</evidence>
<evidence type="ECO:0000313" key="2">
    <source>
        <dbReference type="Proteomes" id="UP000252139"/>
    </source>
</evidence>
<comment type="caution">
    <text evidence="1">The sequence shown here is derived from an EMBL/GenBank/DDBJ whole genome shotgun (WGS) entry which is preliminary data.</text>
</comment>
<accession>A0A367JYT2</accession>
<name>A0A367JYT2_RHIAZ</name>
<dbReference type="AlphaFoldDB" id="A0A367JYT2"/>
<dbReference type="Proteomes" id="UP000252139">
    <property type="component" value="Unassembled WGS sequence"/>
</dbReference>
<proteinExistence type="predicted"/>
<gene>
    <name evidence="1" type="ORF">CU097_013841</name>
</gene>
<dbReference type="EMBL" id="PJQL01000537">
    <property type="protein sequence ID" value="RCH94811.1"/>
    <property type="molecule type" value="Genomic_DNA"/>
</dbReference>